<comment type="caution">
    <text evidence="6">The sequence shown here is derived from an EMBL/GenBank/DDBJ whole genome shotgun (WGS) entry which is preliminary data.</text>
</comment>
<proteinExistence type="predicted"/>
<evidence type="ECO:0000256" key="4">
    <source>
        <dbReference type="ARBA" id="ARBA00023136"/>
    </source>
</evidence>
<evidence type="ECO:0000313" key="7">
    <source>
        <dbReference type="Proteomes" id="UP001596512"/>
    </source>
</evidence>
<dbReference type="EMBL" id="JBHTEY010000004">
    <property type="protein sequence ID" value="MFC7617315.1"/>
    <property type="molecule type" value="Genomic_DNA"/>
</dbReference>
<keyword evidence="7" id="KW-1185">Reference proteome</keyword>
<name>A0ABW2TTY2_9PSEU</name>
<dbReference type="Proteomes" id="UP001596512">
    <property type="component" value="Unassembled WGS sequence"/>
</dbReference>
<keyword evidence="2 5" id="KW-0812">Transmembrane</keyword>
<gene>
    <name evidence="6" type="ORF">ACFQV2_31725</name>
</gene>
<reference evidence="7" key="1">
    <citation type="journal article" date="2019" name="Int. J. Syst. Evol. Microbiol.">
        <title>The Global Catalogue of Microorganisms (GCM) 10K type strain sequencing project: providing services to taxonomists for standard genome sequencing and annotation.</title>
        <authorList>
            <consortium name="The Broad Institute Genomics Platform"/>
            <consortium name="The Broad Institute Genome Sequencing Center for Infectious Disease"/>
            <person name="Wu L."/>
            <person name="Ma J."/>
        </authorList>
    </citation>
    <scope>NUCLEOTIDE SEQUENCE [LARGE SCALE GENOMIC DNA]</scope>
    <source>
        <strain evidence="7">JCM 17695</strain>
    </source>
</reference>
<evidence type="ECO:0000256" key="5">
    <source>
        <dbReference type="SAM" id="Phobius"/>
    </source>
</evidence>
<sequence length="76" mass="8613">MTSKVRVWLPYLGIAAIVLYCLSPFYWMLVSSLRRQSDLFSGTPLPNPVSLENYEAAFAPRTASSGRWATASWWRA</sequence>
<dbReference type="Gene3D" id="1.10.3720.10">
    <property type="entry name" value="MetI-like"/>
    <property type="match status" value="1"/>
</dbReference>
<evidence type="ECO:0000256" key="2">
    <source>
        <dbReference type="ARBA" id="ARBA00022692"/>
    </source>
</evidence>
<feature type="transmembrane region" description="Helical" evidence="5">
    <location>
        <begin position="7"/>
        <end position="29"/>
    </location>
</feature>
<evidence type="ECO:0008006" key="8">
    <source>
        <dbReference type="Google" id="ProtNLM"/>
    </source>
</evidence>
<evidence type="ECO:0000313" key="6">
    <source>
        <dbReference type="EMBL" id="MFC7617315.1"/>
    </source>
</evidence>
<accession>A0ABW2TTY2</accession>
<organism evidence="6 7">
    <name type="scientific">Actinokineospora soli</name>
    <dbReference type="NCBI Taxonomy" id="1048753"/>
    <lineage>
        <taxon>Bacteria</taxon>
        <taxon>Bacillati</taxon>
        <taxon>Actinomycetota</taxon>
        <taxon>Actinomycetes</taxon>
        <taxon>Pseudonocardiales</taxon>
        <taxon>Pseudonocardiaceae</taxon>
        <taxon>Actinokineospora</taxon>
    </lineage>
</organism>
<keyword evidence="3 5" id="KW-1133">Transmembrane helix</keyword>
<comment type="subcellular location">
    <subcellularLocation>
        <location evidence="1">Membrane</location>
        <topology evidence="1">Multi-pass membrane protein</topology>
    </subcellularLocation>
</comment>
<protein>
    <recommendedName>
        <fullName evidence="8">Multiple sugar transport system permease protein</fullName>
    </recommendedName>
</protein>
<keyword evidence="4 5" id="KW-0472">Membrane</keyword>
<evidence type="ECO:0000256" key="1">
    <source>
        <dbReference type="ARBA" id="ARBA00004141"/>
    </source>
</evidence>
<dbReference type="InterPro" id="IPR035906">
    <property type="entry name" value="MetI-like_sf"/>
</dbReference>
<evidence type="ECO:0000256" key="3">
    <source>
        <dbReference type="ARBA" id="ARBA00022989"/>
    </source>
</evidence>
<dbReference type="SUPFAM" id="SSF161098">
    <property type="entry name" value="MetI-like"/>
    <property type="match status" value="1"/>
</dbReference>